<evidence type="ECO:0000259" key="5">
    <source>
        <dbReference type="PROSITE" id="PS51123"/>
    </source>
</evidence>
<evidence type="ECO:0000256" key="2">
    <source>
        <dbReference type="ARBA" id="ARBA00023136"/>
    </source>
</evidence>
<feature type="region of interest" description="Disordered" evidence="4">
    <location>
        <begin position="52"/>
        <end position="81"/>
    </location>
</feature>
<dbReference type="Pfam" id="PF00691">
    <property type="entry name" value="OmpA"/>
    <property type="match status" value="1"/>
</dbReference>
<name>A0A936ZV96_9FLAO</name>
<keyword evidence="2 3" id="KW-0472">Membrane</keyword>
<feature type="compositionally biased region" description="Polar residues" evidence="4">
    <location>
        <begin position="71"/>
        <end position="81"/>
    </location>
</feature>
<keyword evidence="7" id="KW-1185">Reference proteome</keyword>
<comment type="subcellular location">
    <subcellularLocation>
        <location evidence="1">Membrane</location>
    </subcellularLocation>
</comment>
<dbReference type="Proteomes" id="UP000651057">
    <property type="component" value="Unassembled WGS sequence"/>
</dbReference>
<reference evidence="6" key="1">
    <citation type="submission" date="2021-01" db="EMBL/GenBank/DDBJ databases">
        <authorList>
            <person name="Zhong Y.L."/>
        </authorList>
    </citation>
    <scope>NUCLEOTIDE SEQUENCE</scope>
    <source>
        <strain evidence="6">KCTC 23302</strain>
    </source>
</reference>
<evidence type="ECO:0000256" key="3">
    <source>
        <dbReference type="PROSITE-ProRule" id="PRU00473"/>
    </source>
</evidence>
<evidence type="ECO:0000313" key="6">
    <source>
        <dbReference type="EMBL" id="MBL0682836.1"/>
    </source>
</evidence>
<dbReference type="InterPro" id="IPR036737">
    <property type="entry name" value="OmpA-like_sf"/>
</dbReference>
<dbReference type="Pfam" id="PF13699">
    <property type="entry name" value="eCIS_core"/>
    <property type="match status" value="1"/>
</dbReference>
<feature type="compositionally biased region" description="Low complexity" evidence="4">
    <location>
        <begin position="393"/>
        <end position="410"/>
    </location>
</feature>
<dbReference type="Gene3D" id="3.30.1330.60">
    <property type="entry name" value="OmpA-like domain"/>
    <property type="match status" value="1"/>
</dbReference>
<dbReference type="EMBL" id="JAERQJ010000002">
    <property type="protein sequence ID" value="MBL0682836.1"/>
    <property type="molecule type" value="Genomic_DNA"/>
</dbReference>
<sequence length="644" mass="70814">MRSTTTKNHKTTHPETSKTFFNKSSEKSFFSKSKEAESPFFGTSKIQAKLKVGQPNDRYEKEADAVADQVVNRSSPKNGISKTIQRKCDTCDNEEQIQEKKETYPVIHRKPIFESDSESKEGAIQAQPIHDQIQLSQDLESKLQSTHGKGTPLSKETRAEMETGFGANFSNVRIHNDAHAAQMNKELGARAFTHGSDIYFNQGQFNSSSKEGKKLLAHELTHTIQQGSVATNHPTVMKSNGLSGTNVIQKNDAAFEAGTGLSTALTSGTMTADTIMGTTVTADNCRGLFGCNVGFNFAKAYKGTYPYAAAGRDVRGIYVKIQSVYDHNICGSCDQIRFIQVLRYFKKGTTGEIITDEPTTPTRKERAGWDDPDAPSRGWAIDRVGSAKRPFYGESDSGTTGSSTQIGSPSQPAILRDAPGHWTSIRNHGKEFQTFLVCETSGGNRKTIAGVTWGYYIDNSGTINFRPATPIATCGATQELQDSATRWDAIAGNQATGIDFATESPVDHEGTRSILWFDNDSVSLRNDSTINSNTHYDIANRRIRQHILATMPYSQIIIHGYSSQDGNRRYNMDLSERRANAIRARLISEGIPAHMIVVQKHGEDNSYSPEDLNRRVEIETTRFLGPLLPPHLQPGGGMLGPLGP</sequence>
<evidence type="ECO:0000256" key="1">
    <source>
        <dbReference type="ARBA" id="ARBA00004370"/>
    </source>
</evidence>
<dbReference type="InterPro" id="IPR006665">
    <property type="entry name" value="OmpA-like"/>
</dbReference>
<dbReference type="RefSeq" id="WP_201917274.1">
    <property type="nucleotide sequence ID" value="NZ_BAABAX010000023.1"/>
</dbReference>
<protein>
    <submittedName>
        <fullName evidence="6">DUF4157 domain-containing protein</fullName>
    </submittedName>
</protein>
<dbReference type="PROSITE" id="PS51123">
    <property type="entry name" value="OMPA_2"/>
    <property type="match status" value="1"/>
</dbReference>
<feature type="region of interest" description="Disordered" evidence="4">
    <location>
        <begin position="391"/>
        <end position="411"/>
    </location>
</feature>
<dbReference type="AlphaFoldDB" id="A0A936ZV96"/>
<proteinExistence type="predicted"/>
<feature type="domain" description="OmpA-like" evidence="5">
    <location>
        <begin position="503"/>
        <end position="624"/>
    </location>
</feature>
<evidence type="ECO:0000313" key="7">
    <source>
        <dbReference type="Proteomes" id="UP000651057"/>
    </source>
</evidence>
<gene>
    <name evidence="6" type="ORF">JJQ60_04855</name>
</gene>
<dbReference type="PRINTS" id="PR01021">
    <property type="entry name" value="OMPADOMAIN"/>
</dbReference>
<comment type="caution">
    <text evidence="6">The sequence shown here is derived from an EMBL/GenBank/DDBJ whole genome shotgun (WGS) entry which is preliminary data.</text>
</comment>
<organism evidence="6 7">
    <name type="scientific">Aquimarina mytili</name>
    <dbReference type="NCBI Taxonomy" id="874423"/>
    <lineage>
        <taxon>Bacteria</taxon>
        <taxon>Pseudomonadati</taxon>
        <taxon>Bacteroidota</taxon>
        <taxon>Flavobacteriia</taxon>
        <taxon>Flavobacteriales</taxon>
        <taxon>Flavobacteriaceae</taxon>
        <taxon>Aquimarina</taxon>
    </lineage>
</organism>
<accession>A0A936ZV96</accession>
<evidence type="ECO:0000256" key="4">
    <source>
        <dbReference type="SAM" id="MobiDB-lite"/>
    </source>
</evidence>
<feature type="region of interest" description="Disordered" evidence="4">
    <location>
        <begin position="1"/>
        <end position="25"/>
    </location>
</feature>
<dbReference type="InterPro" id="IPR006664">
    <property type="entry name" value="OMP_bac"/>
</dbReference>
<dbReference type="CDD" id="cd07185">
    <property type="entry name" value="OmpA_C-like"/>
    <property type="match status" value="1"/>
</dbReference>
<dbReference type="GO" id="GO:0016020">
    <property type="term" value="C:membrane"/>
    <property type="evidence" value="ECO:0007669"/>
    <property type="project" value="UniProtKB-SubCell"/>
</dbReference>
<dbReference type="SUPFAM" id="SSF103088">
    <property type="entry name" value="OmpA-like"/>
    <property type="match status" value="1"/>
</dbReference>
<feature type="region of interest" description="Disordered" evidence="4">
    <location>
        <begin position="353"/>
        <end position="375"/>
    </location>
</feature>
<dbReference type="InterPro" id="IPR025295">
    <property type="entry name" value="eCIS_core_dom"/>
</dbReference>